<dbReference type="Proteomes" id="UP000238479">
    <property type="component" value="Chromosome 6"/>
</dbReference>
<protein>
    <submittedName>
        <fullName evidence="2">Uncharacterized protein</fullName>
    </submittedName>
</protein>
<dbReference type="EMBL" id="PDCK01000044">
    <property type="protein sequence ID" value="PRQ22098.1"/>
    <property type="molecule type" value="Genomic_DNA"/>
</dbReference>
<gene>
    <name evidence="2" type="ORF">RchiOBHm_Chr6g0246531</name>
</gene>
<evidence type="ECO:0000256" key="1">
    <source>
        <dbReference type="SAM" id="Phobius"/>
    </source>
</evidence>
<keyword evidence="1" id="KW-1133">Transmembrane helix</keyword>
<accession>A0A2P6PJJ9</accession>
<evidence type="ECO:0000313" key="3">
    <source>
        <dbReference type="Proteomes" id="UP000238479"/>
    </source>
</evidence>
<proteinExistence type="predicted"/>
<name>A0A2P6PJJ9_ROSCH</name>
<keyword evidence="1" id="KW-0472">Membrane</keyword>
<feature type="transmembrane region" description="Helical" evidence="1">
    <location>
        <begin position="38"/>
        <end position="56"/>
    </location>
</feature>
<organism evidence="2 3">
    <name type="scientific">Rosa chinensis</name>
    <name type="common">China rose</name>
    <dbReference type="NCBI Taxonomy" id="74649"/>
    <lineage>
        <taxon>Eukaryota</taxon>
        <taxon>Viridiplantae</taxon>
        <taxon>Streptophyta</taxon>
        <taxon>Embryophyta</taxon>
        <taxon>Tracheophyta</taxon>
        <taxon>Spermatophyta</taxon>
        <taxon>Magnoliopsida</taxon>
        <taxon>eudicotyledons</taxon>
        <taxon>Gunneridae</taxon>
        <taxon>Pentapetalae</taxon>
        <taxon>rosids</taxon>
        <taxon>fabids</taxon>
        <taxon>Rosales</taxon>
        <taxon>Rosaceae</taxon>
        <taxon>Rosoideae</taxon>
        <taxon>Rosoideae incertae sedis</taxon>
        <taxon>Rosa</taxon>
    </lineage>
</organism>
<comment type="caution">
    <text evidence="2">The sequence shown here is derived from an EMBL/GenBank/DDBJ whole genome shotgun (WGS) entry which is preliminary data.</text>
</comment>
<dbReference type="AlphaFoldDB" id="A0A2P6PJJ9"/>
<dbReference type="Gramene" id="PRQ22098">
    <property type="protein sequence ID" value="PRQ22098"/>
    <property type="gene ID" value="RchiOBHm_Chr6g0246531"/>
</dbReference>
<reference evidence="2 3" key="1">
    <citation type="journal article" date="2018" name="Nat. Genet.">
        <title>The Rosa genome provides new insights in the design of modern roses.</title>
        <authorList>
            <person name="Bendahmane M."/>
        </authorList>
    </citation>
    <scope>NUCLEOTIDE SEQUENCE [LARGE SCALE GENOMIC DNA]</scope>
    <source>
        <strain evidence="3">cv. Old Blush</strain>
    </source>
</reference>
<evidence type="ECO:0000313" key="2">
    <source>
        <dbReference type="EMBL" id="PRQ22098.1"/>
    </source>
</evidence>
<keyword evidence="3" id="KW-1185">Reference proteome</keyword>
<keyword evidence="1" id="KW-0812">Transmembrane</keyword>
<sequence>MTEKQCGLFTTAIALYKFRFVVLTCFHGRTTNLKRIKNIIGSVLLLALAAVCTFRVEQMLLL</sequence>